<protein>
    <recommendedName>
        <fullName evidence="6">NACHT domain-containing protein</fullName>
    </recommendedName>
</protein>
<dbReference type="Pfam" id="PF01048">
    <property type="entry name" value="PNP_UDP_1"/>
    <property type="match status" value="1"/>
</dbReference>
<reference evidence="4 5" key="1">
    <citation type="submission" date="2022-05" db="EMBL/GenBank/DDBJ databases">
        <authorList>
            <consortium name="Genoscope - CEA"/>
            <person name="William W."/>
        </authorList>
    </citation>
    <scope>NUCLEOTIDE SEQUENCE [LARGE SCALE GENOMIC DNA]</scope>
</reference>
<dbReference type="Pfam" id="PF24883">
    <property type="entry name" value="NPHP3_N"/>
    <property type="match status" value="1"/>
</dbReference>
<dbReference type="InterPro" id="IPR027417">
    <property type="entry name" value="P-loop_NTPase"/>
</dbReference>
<evidence type="ECO:0000313" key="5">
    <source>
        <dbReference type="Proteomes" id="UP001159405"/>
    </source>
</evidence>
<gene>
    <name evidence="4" type="ORF">PLOB_00028594</name>
</gene>
<comment type="caution">
    <text evidence="4">The sequence shown here is derived from an EMBL/GenBank/DDBJ whole genome shotgun (WGS) entry which is preliminary data.</text>
</comment>
<evidence type="ECO:0000256" key="1">
    <source>
        <dbReference type="ARBA" id="ARBA00022737"/>
    </source>
</evidence>
<dbReference type="PANTHER" id="PTHR10039">
    <property type="entry name" value="AMELOGENIN"/>
    <property type="match status" value="1"/>
</dbReference>
<feature type="domain" description="Nephrocystin 3-like N-terminal" evidence="3">
    <location>
        <begin position="364"/>
        <end position="532"/>
    </location>
</feature>
<dbReference type="InterPro" id="IPR035994">
    <property type="entry name" value="Nucleoside_phosphorylase_sf"/>
</dbReference>
<dbReference type="SUPFAM" id="SSF53167">
    <property type="entry name" value="Purine and uridine phosphorylases"/>
    <property type="match status" value="1"/>
</dbReference>
<sequence length="1190" mass="134249">MSFEAANSSKDYYGDPPQLLYDVPSSSGIQTTDKEPKLPLDILLLTVENDEFLACYQQLQNPCRWWFDDLGYVYFEEEDESQKEKVKIALLKCYGGSGGPGGSLISVKNAVTVLRSKAVISVGACSGLNPAKTKLGDVIVSSRLSTYASKVVMSYQEQSTGLRTYVSKHFLNLIKNCADGWHAPLKNPEASQAVEVHCGEILSGPEQIQAEYRRDQLAKCNLMAMAVEMEGEGVFTAAFDSGIEWLIVKGIADYAVSSSAQQNAKSWRRCACVMAASLVMHILSNPTVFRSWPHYKGRVAGIKRSAECVEVEGSVKSLKSDVADVQLRLTQVEEKQSSAEPPIIPEFADCESDIRFFAARCHENTRQWLFEDFEKWFSDPGDSRAYVLLGDAGVGKSVLAGTLAKRKRDAGCLTAAYFCRHKDRRRNHPLSLLGTLARDLCKCNSEYSSIVGGEEGVRKLITKSEFKLQVHELFAKLLEEPLAKCRSPPNRRLVIIDALDETEYGSRKDFLNVIKLDFPRLPEWLVFFITSRPEEQIQSRLSRYKPCIKMCAGITDWDNFYQQHKKDIQRYLEKEIDFSVFSFSPVDVTKKCGGLFLYAFYIVKELKDSAKSGKVTQLAQLTDFPGDIDEFFMQNFQRVFDKVGRDLYRILLGCIMAAPSPLPASFIAFVLKRENSGLEEYDVIDAVSQFVVLTTSDRTMTFLHSLIPVWLSDKGKARTLFVDKTSAGEYLETSFNEILSAVVDVSSSTTSVSIADDLKNYVLRFAIRYLCHCGDKNSLDNVFKFLTCYTFLQKRIQMHQINSFRGIEEVMDELLLAAGCFTGKEKPKGNVLKAINDTFYSYDQVALEDCPNVLLFCIGSSSSLVRENVWSIPCHETMSDGVGDSFAVSSDKKTVVGVLRFQYLFFADTATLETVGGPFEISTDIIEEIYFIKFSPDDKFIYFGRLDKWFSVQQECVVDLPVFSGNSLIYGEGFSLKDGTQHFCVCAYNIPGLDYFPCQDKCCIADLFAMWAQLEIDKDMNDMTCTYEKLADAISKTEIPLGKPTRNVLEVLGVDPGLYEANESPNSYDPSCYCCRRLTELTETDKEPSLTVVRQCVLEFYPQLFQNQVWDFNTGKPFLHLFWNEDREMSRICYERHLPDRTGEWNEFSCPPHLGPSKKVFVCNIAVDNAVWVLKKLCDQQLNGLLVQFS</sequence>
<dbReference type="Gene3D" id="3.40.50.1580">
    <property type="entry name" value="Nucleoside phosphorylase domain"/>
    <property type="match status" value="1"/>
</dbReference>
<evidence type="ECO:0000259" key="3">
    <source>
        <dbReference type="Pfam" id="PF24883"/>
    </source>
</evidence>
<evidence type="ECO:0000259" key="2">
    <source>
        <dbReference type="Pfam" id="PF01048"/>
    </source>
</evidence>
<dbReference type="InterPro" id="IPR000845">
    <property type="entry name" value="Nucleoside_phosphorylase_d"/>
</dbReference>
<dbReference type="PANTHER" id="PTHR10039:SF14">
    <property type="entry name" value="NACHT DOMAIN-CONTAINING PROTEIN"/>
    <property type="match status" value="1"/>
</dbReference>
<keyword evidence="5" id="KW-1185">Reference proteome</keyword>
<dbReference type="SUPFAM" id="SSF52540">
    <property type="entry name" value="P-loop containing nucleoside triphosphate hydrolases"/>
    <property type="match status" value="1"/>
</dbReference>
<organism evidence="4 5">
    <name type="scientific">Porites lobata</name>
    <dbReference type="NCBI Taxonomy" id="104759"/>
    <lineage>
        <taxon>Eukaryota</taxon>
        <taxon>Metazoa</taxon>
        <taxon>Cnidaria</taxon>
        <taxon>Anthozoa</taxon>
        <taxon>Hexacorallia</taxon>
        <taxon>Scleractinia</taxon>
        <taxon>Fungiina</taxon>
        <taxon>Poritidae</taxon>
        <taxon>Porites</taxon>
    </lineage>
</organism>
<name>A0ABN8RWV2_9CNID</name>
<accession>A0ABN8RWV2</accession>
<feature type="domain" description="Nucleoside phosphorylase" evidence="2">
    <location>
        <begin position="99"/>
        <end position="272"/>
    </location>
</feature>
<dbReference type="EMBL" id="CALNXK010000354">
    <property type="protein sequence ID" value="CAH3183484.1"/>
    <property type="molecule type" value="Genomic_DNA"/>
</dbReference>
<dbReference type="Gene3D" id="3.40.50.300">
    <property type="entry name" value="P-loop containing nucleotide triphosphate hydrolases"/>
    <property type="match status" value="1"/>
</dbReference>
<evidence type="ECO:0000313" key="4">
    <source>
        <dbReference type="EMBL" id="CAH3183484.1"/>
    </source>
</evidence>
<dbReference type="InterPro" id="IPR056884">
    <property type="entry name" value="NPHP3-like_N"/>
</dbReference>
<proteinExistence type="predicted"/>
<keyword evidence="1" id="KW-0677">Repeat</keyword>
<evidence type="ECO:0008006" key="6">
    <source>
        <dbReference type="Google" id="ProtNLM"/>
    </source>
</evidence>
<dbReference type="Proteomes" id="UP001159405">
    <property type="component" value="Unassembled WGS sequence"/>
</dbReference>